<comment type="similarity">
    <text evidence="1 3">Belongs to the type-B carboxylesterase/lipase family.</text>
</comment>
<dbReference type="RefSeq" id="WP_093349807.1">
    <property type="nucleotide sequence ID" value="NZ_FNVB01000005.1"/>
</dbReference>
<feature type="region of interest" description="Disordered" evidence="4">
    <location>
        <begin position="1"/>
        <end position="69"/>
    </location>
</feature>
<dbReference type="EMBL" id="FNVB01000005">
    <property type="protein sequence ID" value="SEG80327.1"/>
    <property type="molecule type" value="Genomic_DNA"/>
</dbReference>
<evidence type="ECO:0000313" key="6">
    <source>
        <dbReference type="EMBL" id="SEG80327.1"/>
    </source>
</evidence>
<proteinExistence type="inferred from homology"/>
<evidence type="ECO:0000256" key="2">
    <source>
        <dbReference type="ARBA" id="ARBA00022801"/>
    </source>
</evidence>
<dbReference type="Gene3D" id="3.40.50.1820">
    <property type="entry name" value="alpha/beta hydrolase"/>
    <property type="match status" value="1"/>
</dbReference>
<dbReference type="Pfam" id="PF00135">
    <property type="entry name" value="COesterase"/>
    <property type="match status" value="1"/>
</dbReference>
<accession>A0A1H6D4P9</accession>
<evidence type="ECO:0000313" key="7">
    <source>
        <dbReference type="Proteomes" id="UP000236729"/>
    </source>
</evidence>
<organism evidence="6 7">
    <name type="scientific">Saccharopolyspora kobensis</name>
    <dbReference type="NCBI Taxonomy" id="146035"/>
    <lineage>
        <taxon>Bacteria</taxon>
        <taxon>Bacillati</taxon>
        <taxon>Actinomycetota</taxon>
        <taxon>Actinomycetes</taxon>
        <taxon>Pseudonocardiales</taxon>
        <taxon>Pseudonocardiaceae</taxon>
        <taxon>Saccharopolyspora</taxon>
    </lineage>
</organism>
<dbReference type="PROSITE" id="PS00122">
    <property type="entry name" value="CARBOXYLESTERASE_B_1"/>
    <property type="match status" value="1"/>
</dbReference>
<dbReference type="EC" id="3.1.1.-" evidence="3"/>
<dbReference type="InterPro" id="IPR029058">
    <property type="entry name" value="AB_hydrolase_fold"/>
</dbReference>
<keyword evidence="2 3" id="KW-0378">Hydrolase</keyword>
<evidence type="ECO:0000256" key="3">
    <source>
        <dbReference type="RuleBase" id="RU361235"/>
    </source>
</evidence>
<dbReference type="InterPro" id="IPR019826">
    <property type="entry name" value="Carboxylesterase_B_AS"/>
</dbReference>
<evidence type="ECO:0000256" key="1">
    <source>
        <dbReference type="ARBA" id="ARBA00005964"/>
    </source>
</evidence>
<name>A0A1H6D4P9_9PSEU</name>
<dbReference type="PANTHER" id="PTHR11559">
    <property type="entry name" value="CARBOXYLESTERASE"/>
    <property type="match status" value="1"/>
</dbReference>
<feature type="domain" description="Carboxylesterase type B" evidence="5">
    <location>
        <begin position="66"/>
        <end position="374"/>
    </location>
</feature>
<dbReference type="GO" id="GO:0016787">
    <property type="term" value="F:hydrolase activity"/>
    <property type="evidence" value="ECO:0007669"/>
    <property type="project" value="UniProtKB-KW"/>
</dbReference>
<evidence type="ECO:0000259" key="5">
    <source>
        <dbReference type="Pfam" id="PF00135"/>
    </source>
</evidence>
<gene>
    <name evidence="6" type="ORF">SAMN02982929_03985</name>
</gene>
<dbReference type="Proteomes" id="UP000236729">
    <property type="component" value="Unassembled WGS sequence"/>
</dbReference>
<evidence type="ECO:0000256" key="4">
    <source>
        <dbReference type="SAM" id="MobiDB-lite"/>
    </source>
</evidence>
<dbReference type="InterPro" id="IPR050309">
    <property type="entry name" value="Type-B_Carboxylest/Lipase"/>
</dbReference>
<dbReference type="SUPFAM" id="SSF53474">
    <property type="entry name" value="alpha/beta-Hydrolases"/>
    <property type="match status" value="1"/>
</dbReference>
<dbReference type="InterPro" id="IPR002018">
    <property type="entry name" value="CarbesteraseB"/>
</dbReference>
<sequence length="408" mass="43395">MHFSSRHLRPPANTRRPKSDAPIPLPSVGSAPDLGREGNPGHPVRGTGRWPRQAGRHFAHPGLPGSGTFGLRDQQAALAWVKRNAAAFGGDPGNITLAGQSSGAMSACAQLTSPLAAGLFDKAVLQSGGCDVSWPDDLDFRGQPAGEVFVPLPEVEATGRRTAAELGCTGAADAVLECLRALPAEQLEPITGRFANPAHGTPALPVAPSKALAAGAFHRVPVLSGSTRDEGTTAAASYDSGKPIGEQTYDEVLTTAFGPDRPHVEAVYPQSAHGSAAEAWAAITTDRKWACPQYGTSRELARHTSVHQYEFADPAPPPMSPEPPAMPMGAYHTSELWSLFDLYGIPAPLSPAQQRLSERMIDYWTDFARTGDPGWPRLRAGYAQQLAPDRIGPVDFAAEHHCDFWSTR</sequence>
<reference evidence="7" key="1">
    <citation type="submission" date="2016-10" db="EMBL/GenBank/DDBJ databases">
        <authorList>
            <person name="Varghese N."/>
            <person name="Submissions S."/>
        </authorList>
    </citation>
    <scope>NUCLEOTIDE SEQUENCE [LARGE SCALE GENOMIC DNA]</scope>
    <source>
        <strain evidence="7">ATCC 20501</strain>
    </source>
</reference>
<dbReference type="AlphaFoldDB" id="A0A1H6D4P9"/>
<protein>
    <recommendedName>
        <fullName evidence="3">Carboxylic ester hydrolase</fullName>
        <ecNumber evidence="3">3.1.1.-</ecNumber>
    </recommendedName>
</protein>